<feature type="compositionally biased region" description="Low complexity" evidence="1">
    <location>
        <begin position="583"/>
        <end position="593"/>
    </location>
</feature>
<feature type="domain" description="DUF7330" evidence="2">
    <location>
        <begin position="490"/>
        <end position="547"/>
    </location>
</feature>
<name>A0A8H4QUH6_9AGAR</name>
<feature type="domain" description="DUF7330" evidence="2">
    <location>
        <begin position="275"/>
        <end position="341"/>
    </location>
</feature>
<feature type="compositionally biased region" description="Polar residues" evidence="1">
    <location>
        <begin position="24"/>
        <end position="39"/>
    </location>
</feature>
<comment type="caution">
    <text evidence="3">The sequence shown here is derived from an EMBL/GenBank/DDBJ whole genome shotgun (WGS) entry which is preliminary data.</text>
</comment>
<proteinExistence type="predicted"/>
<dbReference type="EMBL" id="JAACJL010000031">
    <property type="protein sequence ID" value="KAF4616597.1"/>
    <property type="molecule type" value="Genomic_DNA"/>
</dbReference>
<feature type="region of interest" description="Disordered" evidence="1">
    <location>
        <begin position="565"/>
        <end position="605"/>
    </location>
</feature>
<organism evidence="3 4">
    <name type="scientific">Agrocybe pediades</name>
    <dbReference type="NCBI Taxonomy" id="84607"/>
    <lineage>
        <taxon>Eukaryota</taxon>
        <taxon>Fungi</taxon>
        <taxon>Dikarya</taxon>
        <taxon>Basidiomycota</taxon>
        <taxon>Agaricomycotina</taxon>
        <taxon>Agaricomycetes</taxon>
        <taxon>Agaricomycetidae</taxon>
        <taxon>Agaricales</taxon>
        <taxon>Agaricineae</taxon>
        <taxon>Strophariaceae</taxon>
        <taxon>Agrocybe</taxon>
    </lineage>
</organism>
<evidence type="ECO:0000313" key="4">
    <source>
        <dbReference type="Proteomes" id="UP000521872"/>
    </source>
</evidence>
<evidence type="ECO:0000256" key="1">
    <source>
        <dbReference type="SAM" id="MobiDB-lite"/>
    </source>
</evidence>
<keyword evidence="4" id="KW-1185">Reference proteome</keyword>
<feature type="compositionally biased region" description="Polar residues" evidence="1">
    <location>
        <begin position="594"/>
        <end position="604"/>
    </location>
</feature>
<evidence type="ECO:0000313" key="3">
    <source>
        <dbReference type="EMBL" id="KAF4616597.1"/>
    </source>
</evidence>
<feature type="compositionally biased region" description="Polar residues" evidence="1">
    <location>
        <begin position="61"/>
        <end position="73"/>
    </location>
</feature>
<sequence length="660" mass="71577">MSCCSCQRSEKAPLHVTNPRPVASSDSTLNDSPPVYTSQRDGEPLIDVARDPIPSVHPRCNSDNDADSASTGIPRSAPPSQPRSEAHLPDTAPHPLTPSSTHATIGIPDVVPMAEAARSDTGHGEVDSLMSLPVLPRSRRASWQHYNTLDQASYASSTGHSMQGPPSSLMDVLQSVAQPPATWHAQRQAAKRHLSTNDTQGPRHNPLYVAEHSMSTPTLHPMMSSNPRLIQSIPSPIVLLPPPPAARERVTNYVALYRKNSIQKPSLFKQKVVPSSISGDFNIDPSLNVPSSLLKANTTSGLSPAQNQRKNLLLEVENGGIDVNINLIPSATNNNPKRFSTQGPTTFLQRTFSTTSIAPTPAPVGEGHPPTLNADSTQAGRAFTQSLSHSTSRPTLIDLKLKEPTERRKTKSIKDFPLVARIHAPKPRPHFHLSASTIHPSHRPSLNMTHETNHPADNCSSYESPTITATTKSPVDTRGGRANVESSRLSKSNISLHVPRTFHGPLTIHVAVGDIDQHLHLSTEMQSAVVPLSEDSFSRTYFVGDLEDVVDAGFVIINPQDVRPLEETPRLPSSPPVPPTPAEPAAETTQSESIATSQATTQLIPNDALKNESVKEDGTWQGDKIDIAVGRGHIYLQFLEEQIPFRKKVPYFRNSEFGSG</sequence>
<feature type="compositionally biased region" description="Polar residues" evidence="1">
    <location>
        <begin position="458"/>
        <end position="474"/>
    </location>
</feature>
<feature type="region of interest" description="Disordered" evidence="1">
    <location>
        <begin position="455"/>
        <end position="488"/>
    </location>
</feature>
<dbReference type="Proteomes" id="UP000521872">
    <property type="component" value="Unassembled WGS sequence"/>
</dbReference>
<evidence type="ECO:0000259" key="2">
    <source>
        <dbReference type="Pfam" id="PF24016"/>
    </source>
</evidence>
<dbReference type="AlphaFoldDB" id="A0A8H4QUH6"/>
<feature type="region of interest" description="Disordered" evidence="1">
    <location>
        <begin position="1"/>
        <end position="105"/>
    </location>
</feature>
<accession>A0A8H4QUH6</accession>
<feature type="compositionally biased region" description="Pro residues" evidence="1">
    <location>
        <begin position="572"/>
        <end position="582"/>
    </location>
</feature>
<gene>
    <name evidence="3" type="ORF">D9613_008282</name>
</gene>
<dbReference type="InterPro" id="IPR055754">
    <property type="entry name" value="DUF7330"/>
</dbReference>
<reference evidence="3 4" key="1">
    <citation type="submission" date="2019-12" db="EMBL/GenBank/DDBJ databases">
        <authorList>
            <person name="Floudas D."/>
            <person name="Bentzer J."/>
            <person name="Ahren D."/>
            <person name="Johansson T."/>
            <person name="Persson P."/>
            <person name="Tunlid A."/>
        </authorList>
    </citation>
    <scope>NUCLEOTIDE SEQUENCE [LARGE SCALE GENOMIC DNA]</scope>
    <source>
        <strain evidence="3 4">CBS 102.39</strain>
    </source>
</reference>
<dbReference type="Pfam" id="PF24016">
    <property type="entry name" value="DUF7330"/>
    <property type="match status" value="2"/>
</dbReference>
<protein>
    <recommendedName>
        <fullName evidence="2">DUF7330 domain-containing protein</fullName>
    </recommendedName>
</protein>